<dbReference type="Gene3D" id="4.10.280.10">
    <property type="entry name" value="Helix-loop-helix DNA-binding domain"/>
    <property type="match status" value="1"/>
</dbReference>
<keyword evidence="2" id="KW-1185">Reference proteome</keyword>
<dbReference type="SUPFAM" id="SSF140500">
    <property type="entry name" value="BAS1536-like"/>
    <property type="match status" value="1"/>
</dbReference>
<dbReference type="Proteomes" id="UP001595387">
    <property type="component" value="Unassembled WGS sequence"/>
</dbReference>
<evidence type="ECO:0000313" key="2">
    <source>
        <dbReference type="Proteomes" id="UP001595387"/>
    </source>
</evidence>
<name>A0ABV7A701_9BACI</name>
<reference evidence="2" key="1">
    <citation type="journal article" date="2019" name="Int. J. Syst. Evol. Microbiol.">
        <title>The Global Catalogue of Microorganisms (GCM) 10K type strain sequencing project: providing services to taxonomists for standard genome sequencing and annotation.</title>
        <authorList>
            <consortium name="The Broad Institute Genomics Platform"/>
            <consortium name="The Broad Institute Genome Sequencing Center for Infectious Disease"/>
            <person name="Wu L."/>
            <person name="Ma J."/>
        </authorList>
    </citation>
    <scope>NUCLEOTIDE SEQUENCE [LARGE SCALE GENOMIC DNA]</scope>
    <source>
        <strain evidence="2">KCTC 13193</strain>
    </source>
</reference>
<comment type="caution">
    <text evidence="1">The sequence shown here is derived from an EMBL/GenBank/DDBJ whole genome shotgun (WGS) entry which is preliminary data.</text>
</comment>
<organism evidence="1 2">
    <name type="scientific">Virgibacillus sediminis</name>
    <dbReference type="NCBI Taxonomy" id="202260"/>
    <lineage>
        <taxon>Bacteria</taxon>
        <taxon>Bacillati</taxon>
        <taxon>Bacillota</taxon>
        <taxon>Bacilli</taxon>
        <taxon>Bacillales</taxon>
        <taxon>Bacillaceae</taxon>
        <taxon>Virgibacillus</taxon>
    </lineage>
</organism>
<dbReference type="Pfam" id="PF09388">
    <property type="entry name" value="SpoOE-like"/>
    <property type="match status" value="1"/>
</dbReference>
<dbReference type="InterPro" id="IPR036638">
    <property type="entry name" value="HLH_DNA-bd_sf"/>
</dbReference>
<dbReference type="InterPro" id="IPR037208">
    <property type="entry name" value="Spo0E-like_sf"/>
</dbReference>
<evidence type="ECO:0000313" key="1">
    <source>
        <dbReference type="EMBL" id="MFC2948718.1"/>
    </source>
</evidence>
<proteinExistence type="predicted"/>
<gene>
    <name evidence="1" type="ORF">ACFODW_10255</name>
</gene>
<protein>
    <submittedName>
        <fullName evidence="1">Aspartyl-phosphate phosphatase Spo0E family protein</fullName>
    </submittedName>
</protein>
<sequence>MAQREYLEEKIEYLRTIMYEASQNEQYDKLVEISQELDSLLNKLDDRQNS</sequence>
<dbReference type="EMBL" id="JBHRRZ010000016">
    <property type="protein sequence ID" value="MFC2948718.1"/>
    <property type="molecule type" value="Genomic_DNA"/>
</dbReference>
<dbReference type="InterPro" id="IPR018540">
    <property type="entry name" value="Spo0E-like"/>
</dbReference>
<accession>A0ABV7A701</accession>
<dbReference type="RefSeq" id="WP_390306024.1">
    <property type="nucleotide sequence ID" value="NZ_JBHRRZ010000016.1"/>
</dbReference>